<organism evidence="3 4">
    <name type="scientific">Phytophthora fragariaefolia</name>
    <dbReference type="NCBI Taxonomy" id="1490495"/>
    <lineage>
        <taxon>Eukaryota</taxon>
        <taxon>Sar</taxon>
        <taxon>Stramenopiles</taxon>
        <taxon>Oomycota</taxon>
        <taxon>Peronosporomycetes</taxon>
        <taxon>Peronosporales</taxon>
        <taxon>Peronosporaceae</taxon>
        <taxon>Phytophthora</taxon>
    </lineage>
</organism>
<protein>
    <submittedName>
        <fullName evidence="3">Unnamed protein product</fullName>
    </submittedName>
</protein>
<evidence type="ECO:0000313" key="4">
    <source>
        <dbReference type="Proteomes" id="UP001165121"/>
    </source>
</evidence>
<feature type="region of interest" description="Disordered" evidence="2">
    <location>
        <begin position="25"/>
        <end position="49"/>
    </location>
</feature>
<keyword evidence="4" id="KW-1185">Reference proteome</keyword>
<evidence type="ECO:0000256" key="2">
    <source>
        <dbReference type="SAM" id="MobiDB-lite"/>
    </source>
</evidence>
<proteinExistence type="predicted"/>
<comment type="caution">
    <text evidence="3">The sequence shown here is derived from an EMBL/GenBank/DDBJ whole genome shotgun (WGS) entry which is preliminary data.</text>
</comment>
<accession>A0A9W7CVK2</accession>
<evidence type="ECO:0000256" key="1">
    <source>
        <dbReference type="SAM" id="Coils"/>
    </source>
</evidence>
<dbReference type="AlphaFoldDB" id="A0A9W7CVK2"/>
<keyword evidence="1" id="KW-0175">Coiled coil</keyword>
<reference evidence="3" key="1">
    <citation type="submission" date="2023-04" db="EMBL/GenBank/DDBJ databases">
        <title>Phytophthora fragariaefolia NBRC 109709.</title>
        <authorList>
            <person name="Ichikawa N."/>
            <person name="Sato H."/>
            <person name="Tonouchi N."/>
        </authorList>
    </citation>
    <scope>NUCLEOTIDE SEQUENCE</scope>
    <source>
        <strain evidence="3">NBRC 109709</strain>
    </source>
</reference>
<evidence type="ECO:0000313" key="3">
    <source>
        <dbReference type="EMBL" id="GMF44452.1"/>
    </source>
</evidence>
<gene>
    <name evidence="3" type="ORF">Pfra01_001548300</name>
</gene>
<dbReference type="EMBL" id="BSXT01001677">
    <property type="protein sequence ID" value="GMF44452.1"/>
    <property type="molecule type" value="Genomic_DNA"/>
</dbReference>
<sequence length="166" mass="18506">MSAKTSHMKKKPIFLDRDGLADVVDSRPSARPRVTSDDIDEEVAESSSAIVQRGETRTLAFGNDDGDAKRRVKDPVHKLLNPQSESCKQRAKKTSRLLEIEVAKLELKRRELKMKANQASVDLALKKIQLEMTQRESVVKLVLARKQLLDNGIALADIDSLLPPPV</sequence>
<feature type="coiled-coil region" evidence="1">
    <location>
        <begin position="88"/>
        <end position="122"/>
    </location>
</feature>
<name>A0A9W7CVK2_9STRA</name>
<dbReference type="Proteomes" id="UP001165121">
    <property type="component" value="Unassembled WGS sequence"/>
</dbReference>